<reference evidence="1" key="2">
    <citation type="journal article" date="2015" name="Data Brief">
        <title>Shoot transcriptome of the giant reed, Arundo donax.</title>
        <authorList>
            <person name="Barrero R.A."/>
            <person name="Guerrero F.D."/>
            <person name="Moolhuijzen P."/>
            <person name="Goolsby J.A."/>
            <person name="Tidwell J."/>
            <person name="Bellgard S.E."/>
            <person name="Bellgard M.I."/>
        </authorList>
    </citation>
    <scope>NUCLEOTIDE SEQUENCE</scope>
    <source>
        <tissue evidence="1">Shoot tissue taken approximately 20 cm above the soil surface</tissue>
    </source>
</reference>
<protein>
    <submittedName>
        <fullName evidence="1">Uncharacterized protein</fullName>
    </submittedName>
</protein>
<organism evidence="1">
    <name type="scientific">Arundo donax</name>
    <name type="common">Giant reed</name>
    <name type="synonym">Donax arundinaceus</name>
    <dbReference type="NCBI Taxonomy" id="35708"/>
    <lineage>
        <taxon>Eukaryota</taxon>
        <taxon>Viridiplantae</taxon>
        <taxon>Streptophyta</taxon>
        <taxon>Embryophyta</taxon>
        <taxon>Tracheophyta</taxon>
        <taxon>Spermatophyta</taxon>
        <taxon>Magnoliopsida</taxon>
        <taxon>Liliopsida</taxon>
        <taxon>Poales</taxon>
        <taxon>Poaceae</taxon>
        <taxon>PACMAD clade</taxon>
        <taxon>Arundinoideae</taxon>
        <taxon>Arundineae</taxon>
        <taxon>Arundo</taxon>
    </lineage>
</organism>
<dbReference type="AlphaFoldDB" id="A0A0A8ZZL4"/>
<accession>A0A0A8ZZL4</accession>
<name>A0A0A8ZZL4_ARUDO</name>
<reference evidence="1" key="1">
    <citation type="submission" date="2014-09" db="EMBL/GenBank/DDBJ databases">
        <authorList>
            <person name="Magalhaes I.L.F."/>
            <person name="Oliveira U."/>
            <person name="Santos F.R."/>
            <person name="Vidigal T.H.D.A."/>
            <person name="Brescovit A.D."/>
            <person name="Santos A.J."/>
        </authorList>
    </citation>
    <scope>NUCLEOTIDE SEQUENCE</scope>
    <source>
        <tissue evidence="1">Shoot tissue taken approximately 20 cm above the soil surface</tissue>
    </source>
</reference>
<proteinExistence type="predicted"/>
<evidence type="ECO:0000313" key="1">
    <source>
        <dbReference type="EMBL" id="JAD42180.1"/>
    </source>
</evidence>
<sequence length="56" mass="6684">MITIVRLQQSWFIYNKYQVDNCIYRFAFSNLRACLQFTLNMCSRSGLGRNSVIKDR</sequence>
<dbReference type="EMBL" id="GBRH01255715">
    <property type="protein sequence ID" value="JAD42180.1"/>
    <property type="molecule type" value="Transcribed_RNA"/>
</dbReference>